<feature type="compositionally biased region" description="Polar residues" evidence="1">
    <location>
        <begin position="403"/>
        <end position="413"/>
    </location>
</feature>
<evidence type="ECO:0000313" key="3">
    <source>
        <dbReference type="Proteomes" id="UP000000311"/>
    </source>
</evidence>
<feature type="region of interest" description="Disordered" evidence="1">
    <location>
        <begin position="482"/>
        <end position="529"/>
    </location>
</feature>
<dbReference type="AlphaFoldDB" id="E2ANB8"/>
<feature type="compositionally biased region" description="Low complexity" evidence="1">
    <location>
        <begin position="11"/>
        <end position="20"/>
    </location>
</feature>
<feature type="compositionally biased region" description="Basic and acidic residues" evidence="1">
    <location>
        <begin position="373"/>
        <end position="387"/>
    </location>
</feature>
<feature type="compositionally biased region" description="Basic and acidic residues" evidence="1">
    <location>
        <begin position="167"/>
        <end position="194"/>
    </location>
</feature>
<feature type="compositionally biased region" description="Basic and acidic residues" evidence="1">
    <location>
        <begin position="243"/>
        <end position="260"/>
    </location>
</feature>
<feature type="compositionally biased region" description="Basic and acidic residues" evidence="1">
    <location>
        <begin position="316"/>
        <end position="335"/>
    </location>
</feature>
<proteinExistence type="predicted"/>
<sequence length="909" mass="100154">MHYPARIATDSTSSSSLQLESTRKMNSTSVLQSSDGTSKISSRIEGQIGDRESKKRSSLNRMFRPSFLAKHPIIDISSLDYKTYRHELVEAALKKRYDDSQPPGDVVLNSLHLNPADSVIGVRLNDRYDHSLFDFVEEYYDTAEATRNVERLHPMDHFLSKGASRPRTIEKETETIPDKSPEYRPRAREDDRNYFPENDNSNFAQLPGMDNNGNPYVTRSLSRSISEDNISTIARSDLNSKLSRKETIPPRSRERADKARLGSSMEGNNSPRFADPNTRKESSGMKDRPASAGNATLPPKGCALSRAVTLPVRQKRATESPRPETGRWRDSKENPEDYPTGFSSPNKHHAQAGRSNLLSASSSEVASLCSDSSSKRRCDKMSHRSRESSISPRSCASSRPPWLSTNFRGTSFNRKYGNITKDPAKYTRPATSTRESGLSRRPVVSSRQDRSRESDASRNSGSLRRRAASFIASREREFTGASIEKRREHLTTSPRCQRDKLRDVGSAARAESNERERTLKTPDSTGEGISAITRDNVASSLLSGARTRVYPTSRVAVASAPAPAPAGVAASPTRATMEPRLTSRRDEGARKERGSALPGCSESPSVARDEWKRSAKLNRGGRRRLRSAENPSKGASLSPKIELSAEVLNPADDTGKSAIPDGGKLAEQVITRIDPRGNLKTAGESAETRLVSNIEAVTKDGRSGNVNDAVRSKVPKIMRNLPADALTDANNLPKSDRSGVSTSHPAGRDANSEAKSGLNGAKLNSRSNDTVDKMKGDGSAISKGSWVLRESGTVDDEAETRERDIAGRINPDEELQLPRRDSKMDLVMNSGLKRYIEIVKQTLQNDDIDNNKEDVVSLASLSLSDAILSEQKTSLSPEETQELQNVLNRIEKNPELLHKQSFPNMRNTV</sequence>
<feature type="region of interest" description="Disordered" evidence="1">
    <location>
        <begin position="161"/>
        <end position="219"/>
    </location>
</feature>
<evidence type="ECO:0000313" key="2">
    <source>
        <dbReference type="EMBL" id="EFN65066.1"/>
    </source>
</evidence>
<feature type="compositionally biased region" description="Basic and acidic residues" evidence="1">
    <location>
        <begin position="277"/>
        <end position="289"/>
    </location>
</feature>
<dbReference type="InParanoid" id="E2ANB8"/>
<feature type="compositionally biased region" description="Low complexity" evidence="1">
    <location>
        <begin position="388"/>
        <end position="401"/>
    </location>
</feature>
<accession>E2ANB8</accession>
<feature type="compositionally biased region" description="Low complexity" evidence="1">
    <location>
        <begin position="561"/>
        <end position="572"/>
    </location>
</feature>
<feature type="region of interest" description="Disordered" evidence="1">
    <location>
        <begin position="1"/>
        <end position="57"/>
    </location>
</feature>
<dbReference type="EMBL" id="GL441177">
    <property type="protein sequence ID" value="EFN65066.1"/>
    <property type="molecule type" value="Genomic_DNA"/>
</dbReference>
<feature type="compositionally biased region" description="Low complexity" evidence="1">
    <location>
        <begin position="352"/>
        <end position="372"/>
    </location>
</feature>
<dbReference type="STRING" id="104421.E2ANB8"/>
<feature type="region of interest" description="Disordered" evidence="1">
    <location>
        <begin position="561"/>
        <end position="641"/>
    </location>
</feature>
<reference evidence="2 3" key="1">
    <citation type="journal article" date="2010" name="Science">
        <title>Genomic comparison of the ants Camponotus floridanus and Harpegnathos saltator.</title>
        <authorList>
            <person name="Bonasio R."/>
            <person name="Zhang G."/>
            <person name="Ye C."/>
            <person name="Mutti N.S."/>
            <person name="Fang X."/>
            <person name="Qin N."/>
            <person name="Donahue G."/>
            <person name="Yang P."/>
            <person name="Li Q."/>
            <person name="Li C."/>
            <person name="Zhang P."/>
            <person name="Huang Z."/>
            <person name="Berger S.L."/>
            <person name="Reinberg D."/>
            <person name="Wang J."/>
            <person name="Liebig J."/>
        </authorList>
    </citation>
    <scope>NUCLEOTIDE SEQUENCE [LARGE SCALE GENOMIC DNA]</scope>
    <source>
        <strain evidence="3">C129</strain>
    </source>
</reference>
<feature type="compositionally biased region" description="Basic residues" evidence="1">
    <location>
        <begin position="614"/>
        <end position="625"/>
    </location>
</feature>
<feature type="compositionally biased region" description="Polar residues" evidence="1">
    <location>
        <begin position="728"/>
        <end position="744"/>
    </location>
</feature>
<dbReference type="Proteomes" id="UP000000311">
    <property type="component" value="Unassembled WGS sequence"/>
</dbReference>
<feature type="compositionally biased region" description="Basic and acidic residues" evidence="1">
    <location>
        <begin position="447"/>
        <end position="456"/>
    </location>
</feature>
<gene>
    <name evidence="2" type="ORF">EAG_12953</name>
</gene>
<organism evidence="3">
    <name type="scientific">Camponotus floridanus</name>
    <name type="common">Florida carpenter ant</name>
    <dbReference type="NCBI Taxonomy" id="104421"/>
    <lineage>
        <taxon>Eukaryota</taxon>
        <taxon>Metazoa</taxon>
        <taxon>Ecdysozoa</taxon>
        <taxon>Arthropoda</taxon>
        <taxon>Hexapoda</taxon>
        <taxon>Insecta</taxon>
        <taxon>Pterygota</taxon>
        <taxon>Neoptera</taxon>
        <taxon>Endopterygota</taxon>
        <taxon>Hymenoptera</taxon>
        <taxon>Apocrita</taxon>
        <taxon>Aculeata</taxon>
        <taxon>Formicoidea</taxon>
        <taxon>Formicidae</taxon>
        <taxon>Formicinae</taxon>
        <taxon>Camponotus</taxon>
    </lineage>
</organism>
<keyword evidence="3" id="KW-1185">Reference proteome</keyword>
<protein>
    <submittedName>
        <fullName evidence="2">Uncharacterized protein</fullName>
    </submittedName>
</protein>
<name>E2ANB8_CAMFO</name>
<feature type="region of interest" description="Disordered" evidence="1">
    <location>
        <begin position="724"/>
        <end position="780"/>
    </location>
</feature>
<feature type="compositionally biased region" description="Polar residues" evidence="1">
    <location>
        <begin position="24"/>
        <end position="41"/>
    </location>
</feature>
<dbReference type="OMA" id="EMRYDES"/>
<feature type="compositionally biased region" description="Basic and acidic residues" evidence="1">
    <location>
        <begin position="482"/>
        <end position="503"/>
    </location>
</feature>
<evidence type="ECO:0000256" key="1">
    <source>
        <dbReference type="SAM" id="MobiDB-lite"/>
    </source>
</evidence>
<feature type="compositionally biased region" description="Basic and acidic residues" evidence="1">
    <location>
        <begin position="581"/>
        <end position="594"/>
    </location>
</feature>
<feature type="compositionally biased region" description="Basic and acidic residues" evidence="1">
    <location>
        <begin position="511"/>
        <end position="520"/>
    </location>
</feature>
<feature type="region of interest" description="Disordered" evidence="1">
    <location>
        <begin position="236"/>
        <end position="468"/>
    </location>
</feature>